<keyword evidence="2" id="KW-1185">Reference proteome</keyword>
<dbReference type="AlphaFoldDB" id="A0A1I4QTK0"/>
<evidence type="ECO:0008006" key="3">
    <source>
        <dbReference type="Google" id="ProtNLM"/>
    </source>
</evidence>
<dbReference type="EMBL" id="FOTR01000018">
    <property type="protein sequence ID" value="SFM43050.1"/>
    <property type="molecule type" value="Genomic_DNA"/>
</dbReference>
<dbReference type="OrthoDB" id="9761519at2"/>
<dbReference type="InterPro" id="IPR053161">
    <property type="entry name" value="Ulvan_degrading_GH"/>
</dbReference>
<protein>
    <recommendedName>
        <fullName evidence="3">Alpha-L-rhamnosidase</fullName>
    </recommendedName>
</protein>
<dbReference type="Proteomes" id="UP000198565">
    <property type="component" value="Unassembled WGS sequence"/>
</dbReference>
<name>A0A1I4QTK0_9BACI</name>
<dbReference type="PANTHER" id="PTHR36848">
    <property type="entry name" value="DNA-BINDING PROTEIN (PUTATIVE SECRETED PROTEIN)-RELATED"/>
    <property type="match status" value="1"/>
</dbReference>
<proteinExistence type="predicted"/>
<accession>A0A1I4QTK0</accession>
<sequence>MDALYQQFLNPTSEFSPMPFWFWNDRLDKETLQNQIEDFQDKGVEGFVLHPRIGIPEQTKYLSDEFMEYVKFAVEEANRRNMHVILYDEAMYPSGAANGKVVEKDPTYASRGLYVKVIDPIDHAMEIPLQKDDRLVAIYLAAKNGTDCYHAEQISCIYPLNAQVVELKDEKVMISEEVIESYFQVNNRRKEDYTCIFLMESYTQGTIRGVHKNQDDGQINAPRSADLLNPTAVKAFINITHERYKEVVGAYFGNTVFAMFTDEPDITGRNAKPGCLPWTKDFEKYLYHEGLHIEDLPGLFFDIGEKTKNVKQIYEKAINKRMLETYYIPIAEWCEKNHLFLTGHPAKSDDIGLQKSFTIPGQDVVWRWVAPEKEKGITGEHSTAAKCGSDAGRHYNRRRNLNEYLGVCGVDNSWNLSASDMKWYTDWLAVRGVNLFCPHAFYYSIEGEERSHERPPDVGLNNVWWPYYRYFSTYIKRISWLMTDSVNQAEVAILSLNNHMPWKVAKYFYEHQIEFNYLHESLFVDNQIEVKGDRLLVGQQSYRSVVVDNMDLSLFDQTVVEQLEQFVSNGGKVYFITDNVDKEVLSTVIYISPTDEERLEMHFSPYRNAIVQGVSQTIRMTKIKKSGRLFYFITNEGDVHYKGKIQFVSDQPTKEWNPWTGEARSLINQNDKEYLLELPHRESIIWCVEDDVASTKKQTCNQVVEINPNLLVQDKAKDVWNRSELCDWSKCEDLQHFSGTIEYQFVFQYDGDKLDEIVIDLGAVYEIAEVTLNHSKSEVKMWAPYHVSFPGKIVKQEENLLQVRVTNNSANLMDKELLPSGLIGPVRIIGNNYE</sequence>
<dbReference type="STRING" id="334253.SAMN04487943_1185"/>
<evidence type="ECO:0000313" key="1">
    <source>
        <dbReference type="EMBL" id="SFM43050.1"/>
    </source>
</evidence>
<organism evidence="1 2">
    <name type="scientific">Gracilibacillus orientalis</name>
    <dbReference type="NCBI Taxonomy" id="334253"/>
    <lineage>
        <taxon>Bacteria</taxon>
        <taxon>Bacillati</taxon>
        <taxon>Bacillota</taxon>
        <taxon>Bacilli</taxon>
        <taxon>Bacillales</taxon>
        <taxon>Bacillaceae</taxon>
        <taxon>Gracilibacillus</taxon>
    </lineage>
</organism>
<dbReference type="PANTHER" id="PTHR36848:SF2">
    <property type="entry name" value="SECRETED PROTEIN"/>
    <property type="match status" value="1"/>
</dbReference>
<dbReference type="RefSeq" id="WP_091486231.1">
    <property type="nucleotide sequence ID" value="NZ_FOTR01000018.1"/>
</dbReference>
<reference evidence="2" key="1">
    <citation type="submission" date="2016-10" db="EMBL/GenBank/DDBJ databases">
        <authorList>
            <person name="Varghese N."/>
            <person name="Submissions S."/>
        </authorList>
    </citation>
    <scope>NUCLEOTIDE SEQUENCE [LARGE SCALE GENOMIC DNA]</scope>
    <source>
        <strain evidence="2">CGMCC 1.4250</strain>
    </source>
</reference>
<gene>
    <name evidence="1" type="ORF">SAMN04487943_1185</name>
</gene>
<dbReference type="Gene3D" id="2.60.120.260">
    <property type="entry name" value="Galactose-binding domain-like"/>
    <property type="match status" value="1"/>
</dbReference>
<evidence type="ECO:0000313" key="2">
    <source>
        <dbReference type="Proteomes" id="UP000198565"/>
    </source>
</evidence>